<proteinExistence type="predicted"/>
<name>A0A2S2Q0T9_9HEMI</name>
<dbReference type="GeneID" id="112687004"/>
<evidence type="ECO:0000256" key="1">
    <source>
        <dbReference type="SAM" id="SignalP"/>
    </source>
</evidence>
<sequence length="238" mass="26691">MVSQISISLVVLLLSGLKYHATAPTAFPDDSPIDNLPEDEENTCICGMWYAVMATGTSNDDPCNIFTNNLSPCECMSAYIVTLQSYGFLVYTNAFDNQSSLLTIDMGGISQSQSEDSSLINGFTYSRVIVQLSALKGKYYVSEKVSGTENFMNLELEIMALNEKNFYMITQVTLSSASDPLIIVWSRKKTPGKYSTWKQILNQLYELNINPHDLKFINQIGCKYPSPNQYNEMFFCVN</sequence>
<dbReference type="Proteomes" id="UP000694846">
    <property type="component" value="Unplaced"/>
</dbReference>
<keyword evidence="1" id="KW-0732">Signal</keyword>
<dbReference type="Gene3D" id="2.40.128.20">
    <property type="match status" value="1"/>
</dbReference>
<dbReference type="AlphaFoldDB" id="A0A2S2Q0T9"/>
<dbReference type="RefSeq" id="XP_025415294.1">
    <property type="nucleotide sequence ID" value="XM_025559509.1"/>
</dbReference>
<organism evidence="2">
    <name type="scientific">Sipha flava</name>
    <name type="common">yellow sugarcane aphid</name>
    <dbReference type="NCBI Taxonomy" id="143950"/>
    <lineage>
        <taxon>Eukaryota</taxon>
        <taxon>Metazoa</taxon>
        <taxon>Ecdysozoa</taxon>
        <taxon>Arthropoda</taxon>
        <taxon>Hexapoda</taxon>
        <taxon>Insecta</taxon>
        <taxon>Pterygota</taxon>
        <taxon>Neoptera</taxon>
        <taxon>Paraneoptera</taxon>
        <taxon>Hemiptera</taxon>
        <taxon>Sternorrhyncha</taxon>
        <taxon>Aphidomorpha</taxon>
        <taxon>Aphidoidea</taxon>
        <taxon>Aphididae</taxon>
        <taxon>Sipha</taxon>
    </lineage>
</organism>
<evidence type="ECO:0000313" key="4">
    <source>
        <dbReference type="RefSeq" id="XP_025415294.1"/>
    </source>
</evidence>
<evidence type="ECO:0000313" key="2">
    <source>
        <dbReference type="EMBL" id="MBY71281.1"/>
    </source>
</evidence>
<accession>A0A2S2Q0T9</accession>
<dbReference type="EMBL" id="GGMS01002078">
    <property type="protein sequence ID" value="MBY71281.1"/>
    <property type="molecule type" value="Transcribed_RNA"/>
</dbReference>
<dbReference type="OrthoDB" id="6622335at2759"/>
<feature type="signal peptide" evidence="1">
    <location>
        <begin position="1"/>
        <end position="23"/>
    </location>
</feature>
<dbReference type="InterPro" id="IPR012674">
    <property type="entry name" value="Calycin"/>
</dbReference>
<reference evidence="4" key="2">
    <citation type="submission" date="2025-04" db="UniProtKB">
        <authorList>
            <consortium name="RefSeq"/>
        </authorList>
    </citation>
    <scope>IDENTIFICATION</scope>
    <source>
        <tissue evidence="4">Whole body</tissue>
    </source>
</reference>
<gene>
    <name evidence="4" type="primary">LOC112687004</name>
    <name evidence="2" type="ORF">g.69667</name>
</gene>
<reference evidence="2" key="1">
    <citation type="submission" date="2018-04" db="EMBL/GenBank/DDBJ databases">
        <title>Transcriptome assembly of Sipha flava.</title>
        <authorList>
            <person name="Scully E.D."/>
            <person name="Geib S.M."/>
            <person name="Palmer N.A."/>
            <person name="Koch K."/>
            <person name="Bradshaw J."/>
            <person name="Heng-Moss T."/>
            <person name="Sarath G."/>
        </authorList>
    </citation>
    <scope>NUCLEOTIDE SEQUENCE</scope>
</reference>
<keyword evidence="3" id="KW-1185">Reference proteome</keyword>
<feature type="chain" id="PRO_5044578982" evidence="1">
    <location>
        <begin position="24"/>
        <end position="238"/>
    </location>
</feature>
<evidence type="ECO:0000313" key="3">
    <source>
        <dbReference type="Proteomes" id="UP000694846"/>
    </source>
</evidence>
<protein>
    <submittedName>
        <fullName evidence="4">Uncharacterized protein LOC112687004</fullName>
    </submittedName>
</protein>